<evidence type="ECO:0000313" key="9">
    <source>
        <dbReference type="Proteomes" id="UP000494111"/>
    </source>
</evidence>
<feature type="domain" description="ABC transporter" evidence="7">
    <location>
        <begin position="10"/>
        <end position="245"/>
    </location>
</feature>
<evidence type="ECO:0000256" key="4">
    <source>
        <dbReference type="ARBA" id="ARBA00022741"/>
    </source>
</evidence>
<dbReference type="InterPro" id="IPR052156">
    <property type="entry name" value="BCAA_Transport_ATP-bd_LivF"/>
</dbReference>
<comment type="similarity">
    <text evidence="1">Belongs to the ABC transporter superfamily.</text>
</comment>
<keyword evidence="5 8" id="KW-0067">ATP-binding</keyword>
<dbReference type="GO" id="GO:0015658">
    <property type="term" value="F:branched-chain amino acid transmembrane transporter activity"/>
    <property type="evidence" value="ECO:0007669"/>
    <property type="project" value="TreeGrafter"/>
</dbReference>
<evidence type="ECO:0000256" key="3">
    <source>
        <dbReference type="ARBA" id="ARBA00022475"/>
    </source>
</evidence>
<name>A0A6S6Z9R6_9BURK</name>
<evidence type="ECO:0000256" key="5">
    <source>
        <dbReference type="ARBA" id="ARBA00022840"/>
    </source>
</evidence>
<dbReference type="Gene3D" id="3.40.50.300">
    <property type="entry name" value="P-loop containing nucleotide triphosphate hydrolases"/>
    <property type="match status" value="1"/>
</dbReference>
<dbReference type="GO" id="GO:0016887">
    <property type="term" value="F:ATP hydrolysis activity"/>
    <property type="evidence" value="ECO:0007669"/>
    <property type="project" value="InterPro"/>
</dbReference>
<protein>
    <submittedName>
        <fullName evidence="8">High-affinity branched-chain amino acid transport ATP-binding protein LivF</fullName>
    </submittedName>
</protein>
<reference evidence="8 9" key="1">
    <citation type="submission" date="2020-04" db="EMBL/GenBank/DDBJ databases">
        <authorList>
            <person name="De Canck E."/>
        </authorList>
    </citation>
    <scope>NUCLEOTIDE SEQUENCE [LARGE SCALE GENOMIC DNA]</scope>
    <source>
        <strain evidence="8 9">LMG 3458</strain>
    </source>
</reference>
<dbReference type="Proteomes" id="UP000494111">
    <property type="component" value="Unassembled WGS sequence"/>
</dbReference>
<dbReference type="PROSITE" id="PS50893">
    <property type="entry name" value="ABC_TRANSPORTER_2"/>
    <property type="match status" value="1"/>
</dbReference>
<proteinExistence type="inferred from homology"/>
<evidence type="ECO:0000256" key="6">
    <source>
        <dbReference type="ARBA" id="ARBA00022970"/>
    </source>
</evidence>
<evidence type="ECO:0000313" key="8">
    <source>
        <dbReference type="EMBL" id="CAB3665045.1"/>
    </source>
</evidence>
<dbReference type="InterPro" id="IPR027417">
    <property type="entry name" value="P-loop_NTPase"/>
</dbReference>
<dbReference type="PANTHER" id="PTHR43820">
    <property type="entry name" value="HIGH-AFFINITY BRANCHED-CHAIN AMINO ACID TRANSPORT ATP-BINDING PROTEIN LIVF"/>
    <property type="match status" value="1"/>
</dbReference>
<evidence type="ECO:0000256" key="2">
    <source>
        <dbReference type="ARBA" id="ARBA00022448"/>
    </source>
</evidence>
<accession>A0A6S6Z9R6</accession>
<dbReference type="GO" id="GO:0015807">
    <property type="term" value="P:L-amino acid transport"/>
    <property type="evidence" value="ECO:0007669"/>
    <property type="project" value="TreeGrafter"/>
</dbReference>
<dbReference type="InterPro" id="IPR017871">
    <property type="entry name" value="ABC_transporter-like_CS"/>
</dbReference>
<keyword evidence="3" id="KW-0472">Membrane</keyword>
<dbReference type="PANTHER" id="PTHR43820:SF7">
    <property type="entry name" value="BRANCHED-CHAIN AMINO ACID TRANSPORT ATP-BINDING PROTEIN LIVF-RELATED"/>
    <property type="match status" value="1"/>
</dbReference>
<dbReference type="RefSeq" id="WP_175191272.1">
    <property type="nucleotide sequence ID" value="NZ_CADIJO010000002.1"/>
</dbReference>
<dbReference type="InterPro" id="IPR003593">
    <property type="entry name" value="AAA+_ATPase"/>
</dbReference>
<keyword evidence="2" id="KW-0813">Transport</keyword>
<keyword evidence="3" id="KW-1003">Cell membrane</keyword>
<dbReference type="GO" id="GO:0005524">
    <property type="term" value="F:ATP binding"/>
    <property type="evidence" value="ECO:0007669"/>
    <property type="project" value="UniProtKB-KW"/>
</dbReference>
<dbReference type="SUPFAM" id="SSF52540">
    <property type="entry name" value="P-loop containing nucleoside triphosphate hydrolases"/>
    <property type="match status" value="1"/>
</dbReference>
<keyword evidence="6" id="KW-0029">Amino-acid transport</keyword>
<organism evidence="8 9">
    <name type="scientific">Achromobacter deleyi</name>
    <dbReference type="NCBI Taxonomy" id="1353891"/>
    <lineage>
        <taxon>Bacteria</taxon>
        <taxon>Pseudomonadati</taxon>
        <taxon>Pseudomonadota</taxon>
        <taxon>Betaproteobacteria</taxon>
        <taxon>Burkholderiales</taxon>
        <taxon>Alcaligenaceae</taxon>
        <taxon>Achromobacter</taxon>
    </lineage>
</organism>
<evidence type="ECO:0000259" key="7">
    <source>
        <dbReference type="PROSITE" id="PS50893"/>
    </source>
</evidence>
<keyword evidence="4" id="KW-0547">Nucleotide-binding</keyword>
<dbReference type="InterPro" id="IPR003439">
    <property type="entry name" value="ABC_transporter-like_ATP-bd"/>
</dbReference>
<gene>
    <name evidence="8" type="primary">livF_4</name>
    <name evidence="8" type="ORF">LMG3458_00795</name>
</gene>
<dbReference type="Pfam" id="PF00005">
    <property type="entry name" value="ABC_tran"/>
    <property type="match status" value="1"/>
</dbReference>
<sequence>MSAAPEHGGLALCGIEAGYGASTILHGVELDLPAGSALTVVGPNGAGKSTLMKTVVGLLRPGGGQVWLAGRDVTRLDAPARARAGMGYVPQEANVFRNLSVLENLRLGGEFLLDRRARAGWRTRVEEVLALFPEIRPRLATPAGLLSGGQRQMVAMAAALMPRPALLVLDEPSAGLSPRNAGLLFETIARIRTGGATLLLIEQNVKLGLSVAERVAVLAAGQVRRVDTPQALLADPDFQRLYMGVAT</sequence>
<dbReference type="PROSITE" id="PS00211">
    <property type="entry name" value="ABC_TRANSPORTER_1"/>
    <property type="match status" value="1"/>
</dbReference>
<dbReference type="AlphaFoldDB" id="A0A6S6Z9R6"/>
<dbReference type="EMBL" id="CADIJO010000002">
    <property type="protein sequence ID" value="CAB3665045.1"/>
    <property type="molecule type" value="Genomic_DNA"/>
</dbReference>
<evidence type="ECO:0000256" key="1">
    <source>
        <dbReference type="ARBA" id="ARBA00005417"/>
    </source>
</evidence>
<dbReference type="CDD" id="cd03224">
    <property type="entry name" value="ABC_TM1139_LivF_branched"/>
    <property type="match status" value="1"/>
</dbReference>
<dbReference type="SMART" id="SM00382">
    <property type="entry name" value="AAA"/>
    <property type="match status" value="1"/>
</dbReference>